<protein>
    <submittedName>
        <fullName evidence="1">Uncharacterized protein</fullName>
    </submittedName>
</protein>
<organism evidence="1 2">
    <name type="scientific">Hydnum rufescens UP504</name>
    <dbReference type="NCBI Taxonomy" id="1448309"/>
    <lineage>
        <taxon>Eukaryota</taxon>
        <taxon>Fungi</taxon>
        <taxon>Dikarya</taxon>
        <taxon>Basidiomycota</taxon>
        <taxon>Agaricomycotina</taxon>
        <taxon>Agaricomycetes</taxon>
        <taxon>Cantharellales</taxon>
        <taxon>Hydnaceae</taxon>
        <taxon>Hydnum</taxon>
    </lineage>
</organism>
<evidence type="ECO:0000313" key="1">
    <source>
        <dbReference type="EMBL" id="KAF9511619.1"/>
    </source>
</evidence>
<sequence length="250" mass="27684">MSVANSGLNSPTLSLAGTVAPPNMDGVIELMDVLKRTMDQLGGTFETLGQTTQAVEQLQGEPALDSVQQIAALRKHLVLQDRRQNAKMDEIKRLLKDVLQEEIVEHLQGQITQQIESIIDEEVEAQVQAQLAYHIPPTLQQTVANNQQQLHDVQYSLHNAEARRANGQLRSNNLHGTLHPLYKRDGSVSEHFPKDLTGLLTLDGDTAAKLLTDYAIDPADSREKNLNKFMNFANVGYQVVPFDMATAITI</sequence>
<evidence type="ECO:0000313" key="2">
    <source>
        <dbReference type="Proteomes" id="UP000886523"/>
    </source>
</evidence>
<dbReference type="OrthoDB" id="3235759at2759"/>
<dbReference type="EMBL" id="MU128997">
    <property type="protein sequence ID" value="KAF9511619.1"/>
    <property type="molecule type" value="Genomic_DNA"/>
</dbReference>
<dbReference type="AlphaFoldDB" id="A0A9P6ATV1"/>
<keyword evidence="2" id="KW-1185">Reference proteome</keyword>
<name>A0A9P6ATV1_9AGAM</name>
<proteinExistence type="predicted"/>
<gene>
    <name evidence="1" type="ORF">BS47DRAFT_1140887</name>
</gene>
<reference evidence="1" key="1">
    <citation type="journal article" date="2020" name="Nat. Commun.">
        <title>Large-scale genome sequencing of mycorrhizal fungi provides insights into the early evolution of symbiotic traits.</title>
        <authorList>
            <person name="Miyauchi S."/>
            <person name="Kiss E."/>
            <person name="Kuo A."/>
            <person name="Drula E."/>
            <person name="Kohler A."/>
            <person name="Sanchez-Garcia M."/>
            <person name="Morin E."/>
            <person name="Andreopoulos B."/>
            <person name="Barry K.W."/>
            <person name="Bonito G."/>
            <person name="Buee M."/>
            <person name="Carver A."/>
            <person name="Chen C."/>
            <person name="Cichocki N."/>
            <person name="Clum A."/>
            <person name="Culley D."/>
            <person name="Crous P.W."/>
            <person name="Fauchery L."/>
            <person name="Girlanda M."/>
            <person name="Hayes R.D."/>
            <person name="Keri Z."/>
            <person name="LaButti K."/>
            <person name="Lipzen A."/>
            <person name="Lombard V."/>
            <person name="Magnuson J."/>
            <person name="Maillard F."/>
            <person name="Murat C."/>
            <person name="Nolan M."/>
            <person name="Ohm R.A."/>
            <person name="Pangilinan J."/>
            <person name="Pereira M.F."/>
            <person name="Perotto S."/>
            <person name="Peter M."/>
            <person name="Pfister S."/>
            <person name="Riley R."/>
            <person name="Sitrit Y."/>
            <person name="Stielow J.B."/>
            <person name="Szollosi G."/>
            <person name="Zifcakova L."/>
            <person name="Stursova M."/>
            <person name="Spatafora J.W."/>
            <person name="Tedersoo L."/>
            <person name="Vaario L.M."/>
            <person name="Yamada A."/>
            <person name="Yan M."/>
            <person name="Wang P."/>
            <person name="Xu J."/>
            <person name="Bruns T."/>
            <person name="Baldrian P."/>
            <person name="Vilgalys R."/>
            <person name="Dunand C."/>
            <person name="Henrissat B."/>
            <person name="Grigoriev I.V."/>
            <person name="Hibbett D."/>
            <person name="Nagy L.G."/>
            <person name="Martin F.M."/>
        </authorList>
    </citation>
    <scope>NUCLEOTIDE SEQUENCE</scope>
    <source>
        <strain evidence="1">UP504</strain>
    </source>
</reference>
<accession>A0A9P6ATV1</accession>
<comment type="caution">
    <text evidence="1">The sequence shown here is derived from an EMBL/GenBank/DDBJ whole genome shotgun (WGS) entry which is preliminary data.</text>
</comment>
<dbReference type="Proteomes" id="UP000886523">
    <property type="component" value="Unassembled WGS sequence"/>
</dbReference>